<sequence>MVSVTFTALLMLMFSRLIPFTSSSLSPTHRPACSTHMVRECKHKQNEPNIEIHHGASI</sequence>
<evidence type="ECO:0000313" key="2">
    <source>
        <dbReference type="Ensembl" id="ENSPNAP00000046363.1"/>
    </source>
</evidence>
<reference evidence="2" key="2">
    <citation type="submission" date="2025-08" db="UniProtKB">
        <authorList>
            <consortium name="Ensembl"/>
        </authorList>
    </citation>
    <scope>IDENTIFICATION</scope>
</reference>
<keyword evidence="1" id="KW-0732">Signal</keyword>
<reference evidence="2" key="3">
    <citation type="submission" date="2025-09" db="UniProtKB">
        <authorList>
            <consortium name="Ensembl"/>
        </authorList>
    </citation>
    <scope>IDENTIFICATION</scope>
</reference>
<evidence type="ECO:0000313" key="3">
    <source>
        <dbReference type="Proteomes" id="UP001501920"/>
    </source>
</evidence>
<reference evidence="2 3" key="1">
    <citation type="submission" date="2020-10" db="EMBL/GenBank/DDBJ databases">
        <title>Pygocentrus nattereri (red-bellied piranha) genome, fPygNat1, primary haplotype.</title>
        <authorList>
            <person name="Myers G."/>
            <person name="Meyer A."/>
            <person name="Karagic N."/>
            <person name="Pippel M."/>
            <person name="Winkler S."/>
            <person name="Tracey A."/>
            <person name="Wood J."/>
            <person name="Formenti G."/>
            <person name="Howe K."/>
            <person name="Fedrigo O."/>
            <person name="Jarvis E.D."/>
        </authorList>
    </citation>
    <scope>NUCLEOTIDE SEQUENCE [LARGE SCALE GENOMIC DNA]</scope>
</reference>
<evidence type="ECO:0000256" key="1">
    <source>
        <dbReference type="SAM" id="SignalP"/>
    </source>
</evidence>
<organism evidence="2 3">
    <name type="scientific">Pygocentrus nattereri</name>
    <name type="common">Red-bellied piranha</name>
    <dbReference type="NCBI Taxonomy" id="42514"/>
    <lineage>
        <taxon>Eukaryota</taxon>
        <taxon>Metazoa</taxon>
        <taxon>Chordata</taxon>
        <taxon>Craniata</taxon>
        <taxon>Vertebrata</taxon>
        <taxon>Euteleostomi</taxon>
        <taxon>Actinopterygii</taxon>
        <taxon>Neopterygii</taxon>
        <taxon>Teleostei</taxon>
        <taxon>Ostariophysi</taxon>
        <taxon>Characiformes</taxon>
        <taxon>Characoidei</taxon>
        <taxon>Pygocentrus</taxon>
    </lineage>
</organism>
<keyword evidence="3" id="KW-1185">Reference proteome</keyword>
<feature type="chain" id="PRO_5043355540" evidence="1">
    <location>
        <begin position="24"/>
        <end position="58"/>
    </location>
</feature>
<name>A0AAR2J2X0_PYGNA</name>
<dbReference type="AlphaFoldDB" id="A0AAR2J2X0"/>
<dbReference type="Ensembl" id="ENSPNAT00000052019.1">
    <property type="protein sequence ID" value="ENSPNAP00000046363.1"/>
    <property type="gene ID" value="ENSPNAG00000032470.1"/>
</dbReference>
<protein>
    <submittedName>
        <fullName evidence="2">Uncharacterized protein</fullName>
    </submittedName>
</protein>
<accession>A0AAR2J2X0</accession>
<proteinExistence type="predicted"/>
<feature type="signal peptide" evidence="1">
    <location>
        <begin position="1"/>
        <end position="23"/>
    </location>
</feature>
<dbReference type="GeneTree" id="ENSGT01140000286486"/>
<dbReference type="Proteomes" id="UP001501920">
    <property type="component" value="Chromosome 13"/>
</dbReference>